<dbReference type="InParanoid" id="G9MXU7"/>
<dbReference type="AlphaFoldDB" id="G9MXU7"/>
<gene>
    <name evidence="1" type="ORF">TRIVIDRAFT_223675</name>
</gene>
<comment type="caution">
    <text evidence="1">The sequence shown here is derived from an EMBL/GenBank/DDBJ whole genome shotgun (WGS) entry which is preliminary data.</text>
</comment>
<dbReference type="Proteomes" id="UP000007115">
    <property type="component" value="Unassembled WGS sequence"/>
</dbReference>
<accession>G9MXU7</accession>
<dbReference type="HOGENOM" id="CLU_1602961_0_0_1"/>
<dbReference type="VEuPathDB" id="FungiDB:TRIVIDRAFT_223675"/>
<evidence type="ECO:0000313" key="2">
    <source>
        <dbReference type="Proteomes" id="UP000007115"/>
    </source>
</evidence>
<dbReference type="OrthoDB" id="10491576at2759"/>
<proteinExistence type="predicted"/>
<sequence>MVSSNTTIWFVDERFKRKTIAPTQKQMTMELRRRVFYAKDRRYVEVMGNAFPLDHDQWELLPQKILGMTAPPMCEPFGTGHHMWTWAENFLEDKTGLWWSGEWFIRTIQHYIKTRAKACVKAGAKAPYVEGLDVRDDTNINETVGSERVFIGTEGKRFGILACEFF</sequence>
<evidence type="ECO:0000313" key="1">
    <source>
        <dbReference type="EMBL" id="EHK20708.1"/>
    </source>
</evidence>
<reference evidence="1 2" key="1">
    <citation type="journal article" date="2011" name="Genome Biol.">
        <title>Comparative genome sequence analysis underscores mycoparasitism as the ancestral life style of Trichoderma.</title>
        <authorList>
            <person name="Kubicek C.P."/>
            <person name="Herrera-Estrella A."/>
            <person name="Seidl-Seiboth V."/>
            <person name="Martinez D.A."/>
            <person name="Druzhinina I.S."/>
            <person name="Thon M."/>
            <person name="Zeilinger S."/>
            <person name="Casas-Flores S."/>
            <person name="Horwitz B.A."/>
            <person name="Mukherjee P.K."/>
            <person name="Mukherjee M."/>
            <person name="Kredics L."/>
            <person name="Alcaraz L.D."/>
            <person name="Aerts A."/>
            <person name="Antal Z."/>
            <person name="Atanasova L."/>
            <person name="Cervantes-Badillo M.G."/>
            <person name="Challacombe J."/>
            <person name="Chertkov O."/>
            <person name="McCluskey K."/>
            <person name="Coulpier F."/>
            <person name="Deshpande N."/>
            <person name="von Doehren H."/>
            <person name="Ebbole D.J."/>
            <person name="Esquivel-Naranjo E.U."/>
            <person name="Fekete E."/>
            <person name="Flipphi M."/>
            <person name="Glaser F."/>
            <person name="Gomez-Rodriguez E.Y."/>
            <person name="Gruber S."/>
            <person name="Han C."/>
            <person name="Henrissat B."/>
            <person name="Hermosa R."/>
            <person name="Hernandez-Onate M."/>
            <person name="Karaffa L."/>
            <person name="Kosti I."/>
            <person name="Le Crom S."/>
            <person name="Lindquist E."/>
            <person name="Lucas S."/>
            <person name="Luebeck M."/>
            <person name="Luebeck P.S."/>
            <person name="Margeot A."/>
            <person name="Metz B."/>
            <person name="Misra M."/>
            <person name="Nevalainen H."/>
            <person name="Omann M."/>
            <person name="Packer N."/>
            <person name="Perrone G."/>
            <person name="Uresti-Rivera E.E."/>
            <person name="Salamov A."/>
            <person name="Schmoll M."/>
            <person name="Seiboth B."/>
            <person name="Shapiro H."/>
            <person name="Sukno S."/>
            <person name="Tamayo-Ramos J.A."/>
            <person name="Tisch D."/>
            <person name="Wiest A."/>
            <person name="Wilkinson H.H."/>
            <person name="Zhang M."/>
            <person name="Coutinho P.M."/>
            <person name="Kenerley C.M."/>
            <person name="Monte E."/>
            <person name="Baker S.E."/>
            <person name="Grigoriev I.V."/>
        </authorList>
    </citation>
    <scope>NUCLEOTIDE SEQUENCE [LARGE SCALE GENOMIC DNA]</scope>
    <source>
        <strain evidence="2">Gv29-8 / FGSC 10586</strain>
    </source>
</reference>
<protein>
    <submittedName>
        <fullName evidence="1">Uncharacterized protein</fullName>
    </submittedName>
</protein>
<dbReference type="EMBL" id="ABDF02000078">
    <property type="protein sequence ID" value="EHK20708.1"/>
    <property type="molecule type" value="Genomic_DNA"/>
</dbReference>
<name>G9MXU7_HYPVG</name>
<keyword evidence="2" id="KW-1185">Reference proteome</keyword>
<dbReference type="GeneID" id="25791794"/>
<organism evidence="1 2">
    <name type="scientific">Hypocrea virens (strain Gv29-8 / FGSC 10586)</name>
    <name type="common">Gliocladium virens</name>
    <name type="synonym">Trichoderma virens</name>
    <dbReference type="NCBI Taxonomy" id="413071"/>
    <lineage>
        <taxon>Eukaryota</taxon>
        <taxon>Fungi</taxon>
        <taxon>Dikarya</taxon>
        <taxon>Ascomycota</taxon>
        <taxon>Pezizomycotina</taxon>
        <taxon>Sordariomycetes</taxon>
        <taxon>Hypocreomycetidae</taxon>
        <taxon>Hypocreales</taxon>
        <taxon>Hypocreaceae</taxon>
        <taxon>Trichoderma</taxon>
    </lineage>
</organism>
<dbReference type="RefSeq" id="XP_013954903.1">
    <property type="nucleotide sequence ID" value="XM_014099428.1"/>
</dbReference>